<dbReference type="PANTHER" id="PTHR40780:SF2">
    <property type="entry name" value="DUF3669 DOMAIN-CONTAINING PROTEIN"/>
    <property type="match status" value="1"/>
</dbReference>
<comment type="caution">
    <text evidence="3">The sequence shown here is derived from an EMBL/GenBank/DDBJ whole genome shotgun (WGS) entry which is preliminary data.</text>
</comment>
<evidence type="ECO:0000313" key="3">
    <source>
        <dbReference type="EMBL" id="CAI4214004.1"/>
    </source>
</evidence>
<dbReference type="OrthoDB" id="2993351at2759"/>
<evidence type="ECO:0000313" key="4">
    <source>
        <dbReference type="Proteomes" id="UP000838763"/>
    </source>
</evidence>
<keyword evidence="4" id="KW-1185">Reference proteome</keyword>
<reference evidence="3" key="1">
    <citation type="submission" date="2022-11" db="EMBL/GenBank/DDBJ databases">
        <authorList>
            <person name="Scott C."/>
            <person name="Bruce N."/>
        </authorList>
    </citation>
    <scope>NUCLEOTIDE SEQUENCE</scope>
</reference>
<organism evidence="3 4">
    <name type="scientific">Parascedosporium putredinis</name>
    <dbReference type="NCBI Taxonomy" id="1442378"/>
    <lineage>
        <taxon>Eukaryota</taxon>
        <taxon>Fungi</taxon>
        <taxon>Dikarya</taxon>
        <taxon>Ascomycota</taxon>
        <taxon>Pezizomycotina</taxon>
        <taxon>Sordariomycetes</taxon>
        <taxon>Hypocreomycetidae</taxon>
        <taxon>Microascales</taxon>
        <taxon>Microascaceae</taxon>
        <taxon>Parascedosporium</taxon>
    </lineage>
</organism>
<dbReference type="PANTHER" id="PTHR40780">
    <property type="entry name" value="DUF3669 DOMAIN-CONTAINING PROTEIN"/>
    <property type="match status" value="1"/>
</dbReference>
<feature type="region of interest" description="Disordered" evidence="1">
    <location>
        <begin position="1"/>
        <end position="64"/>
    </location>
</feature>
<feature type="domain" description="DUF3669" evidence="2">
    <location>
        <begin position="315"/>
        <end position="356"/>
    </location>
</feature>
<feature type="compositionally biased region" description="Low complexity" evidence="1">
    <location>
        <begin position="24"/>
        <end position="38"/>
    </location>
</feature>
<name>A0A9P1H1S8_9PEZI</name>
<gene>
    <name evidence="3" type="ORF">PPNO1_LOCUS3739</name>
</gene>
<accession>A0A9P1H1S8</accession>
<sequence length="358" mass="38332">MSTTVPPEPVSHPQDLRGPPSPPSAASSQSQPGPQPASNDVPPPPKDETEEATQVATEAKKRMNRELKRMLTITTEISTASSEAQRNASAQGQTDTPCRQIGAGACGTVWSSDGRNFALKIGRFDNADLRNDFDKHVLIARAFAEFCVASTRVPHCYDYRAGDDARKLLESQGIVDTAILPAGEDGPPTGAILCAERIWPLPEATRHLLVDRYCHFDPAQKEQAKGTRPTPTASSASQMKELELDVASYARGMAEAMAVMHWAAQTDARDVEFVLGSAATMTFARAGSQQGAGAGAAAGSHGTGLVSFLRRSTELWLLDFNQVRSITLDQDGVAMAIDSAMVNDPYIPRPTEEGAKEV</sequence>
<dbReference type="Pfam" id="PF12417">
    <property type="entry name" value="DUF3669"/>
    <property type="match status" value="1"/>
</dbReference>
<feature type="compositionally biased region" description="Polar residues" evidence="1">
    <location>
        <begin position="85"/>
        <end position="96"/>
    </location>
</feature>
<dbReference type="Proteomes" id="UP000838763">
    <property type="component" value="Unassembled WGS sequence"/>
</dbReference>
<dbReference type="InterPro" id="IPR022137">
    <property type="entry name" value="Znf_prot_DUF3669"/>
</dbReference>
<proteinExistence type="predicted"/>
<protein>
    <recommendedName>
        <fullName evidence="2">DUF3669 domain-containing protein</fullName>
    </recommendedName>
</protein>
<feature type="compositionally biased region" description="Pro residues" evidence="1">
    <location>
        <begin position="1"/>
        <end position="10"/>
    </location>
</feature>
<dbReference type="AlphaFoldDB" id="A0A9P1H1S8"/>
<dbReference type="EMBL" id="CALLCH030000010">
    <property type="protein sequence ID" value="CAI4214004.1"/>
    <property type="molecule type" value="Genomic_DNA"/>
</dbReference>
<evidence type="ECO:0000259" key="2">
    <source>
        <dbReference type="Pfam" id="PF12417"/>
    </source>
</evidence>
<evidence type="ECO:0000256" key="1">
    <source>
        <dbReference type="SAM" id="MobiDB-lite"/>
    </source>
</evidence>
<feature type="region of interest" description="Disordered" evidence="1">
    <location>
        <begin position="76"/>
        <end position="96"/>
    </location>
</feature>